<dbReference type="AlphaFoldDB" id="A0A6J4TML5"/>
<gene>
    <name evidence="1" type="ORF">AVDCRST_MAG05-4099</name>
</gene>
<sequence length="21" mass="2327">MSEFVFNSFVTLLVVVDPLGL</sequence>
<reference evidence="1" key="1">
    <citation type="submission" date="2020-02" db="EMBL/GenBank/DDBJ databases">
        <authorList>
            <person name="Meier V. D."/>
        </authorList>
    </citation>
    <scope>NUCLEOTIDE SEQUENCE</scope>
    <source>
        <strain evidence="1">AVDCRST_MAG05</strain>
    </source>
</reference>
<accession>A0A6J4TML5</accession>
<protein>
    <submittedName>
        <fullName evidence="1">Uncharacterized protein</fullName>
    </submittedName>
</protein>
<organism evidence="1">
    <name type="scientific">uncultured Rubrobacteraceae bacterium</name>
    <dbReference type="NCBI Taxonomy" id="349277"/>
    <lineage>
        <taxon>Bacteria</taxon>
        <taxon>Bacillati</taxon>
        <taxon>Actinomycetota</taxon>
        <taxon>Rubrobacteria</taxon>
        <taxon>Rubrobacterales</taxon>
        <taxon>Rubrobacteraceae</taxon>
        <taxon>environmental samples</taxon>
    </lineage>
</organism>
<proteinExistence type="predicted"/>
<evidence type="ECO:0000313" key="1">
    <source>
        <dbReference type="EMBL" id="CAA9527480.1"/>
    </source>
</evidence>
<name>A0A6J4TML5_9ACTN</name>
<feature type="non-terminal residue" evidence="1">
    <location>
        <position position="21"/>
    </location>
</feature>
<dbReference type="EMBL" id="CADCVM010000450">
    <property type="protein sequence ID" value="CAA9527480.1"/>
    <property type="molecule type" value="Genomic_DNA"/>
</dbReference>